<comment type="caution">
    <text evidence="2">The sequence shown here is derived from an EMBL/GenBank/DDBJ whole genome shotgun (WGS) entry which is preliminary data.</text>
</comment>
<sequence>MSSLRWALIQYDRCPYKKRLGRRHTQREDHVEAQGEDSHPHAKERGVRGSQPCQHLDARNPASRTVKK</sequence>
<protein>
    <submittedName>
        <fullName evidence="2">(raccoon dog) hypothetical protein</fullName>
    </submittedName>
</protein>
<dbReference type="AlphaFoldDB" id="A0A811ZUH8"/>
<reference evidence="2" key="1">
    <citation type="submission" date="2020-12" db="EMBL/GenBank/DDBJ databases">
        <authorList>
            <consortium name="Molecular Ecology Group"/>
        </authorList>
    </citation>
    <scope>NUCLEOTIDE SEQUENCE</scope>
    <source>
        <strain evidence="2">TBG_1078</strain>
    </source>
</reference>
<feature type="region of interest" description="Disordered" evidence="1">
    <location>
        <begin position="20"/>
        <end position="68"/>
    </location>
</feature>
<evidence type="ECO:0000256" key="1">
    <source>
        <dbReference type="SAM" id="MobiDB-lite"/>
    </source>
</evidence>
<keyword evidence="3" id="KW-1185">Reference proteome</keyword>
<accession>A0A811ZUH8</accession>
<gene>
    <name evidence="2" type="ORF">NYPRO_LOCUS25641</name>
</gene>
<dbReference type="Proteomes" id="UP000645828">
    <property type="component" value="Unassembled WGS sequence"/>
</dbReference>
<dbReference type="EMBL" id="CAJHUB010000775">
    <property type="protein sequence ID" value="CAD7692847.1"/>
    <property type="molecule type" value="Genomic_DNA"/>
</dbReference>
<proteinExistence type="predicted"/>
<name>A0A811ZUH8_NYCPR</name>
<evidence type="ECO:0000313" key="3">
    <source>
        <dbReference type="Proteomes" id="UP000645828"/>
    </source>
</evidence>
<organism evidence="2 3">
    <name type="scientific">Nyctereutes procyonoides</name>
    <name type="common">Raccoon dog</name>
    <name type="synonym">Canis procyonoides</name>
    <dbReference type="NCBI Taxonomy" id="34880"/>
    <lineage>
        <taxon>Eukaryota</taxon>
        <taxon>Metazoa</taxon>
        <taxon>Chordata</taxon>
        <taxon>Craniata</taxon>
        <taxon>Vertebrata</taxon>
        <taxon>Euteleostomi</taxon>
        <taxon>Mammalia</taxon>
        <taxon>Eutheria</taxon>
        <taxon>Laurasiatheria</taxon>
        <taxon>Carnivora</taxon>
        <taxon>Caniformia</taxon>
        <taxon>Canidae</taxon>
        <taxon>Nyctereutes</taxon>
    </lineage>
</organism>
<feature type="compositionally biased region" description="Basic and acidic residues" evidence="1">
    <location>
        <begin position="26"/>
        <end position="47"/>
    </location>
</feature>
<evidence type="ECO:0000313" key="2">
    <source>
        <dbReference type="EMBL" id="CAD7692847.1"/>
    </source>
</evidence>